<feature type="transmembrane region" description="Helical" evidence="1">
    <location>
        <begin position="78"/>
        <end position="96"/>
    </location>
</feature>
<evidence type="ECO:0000259" key="3">
    <source>
        <dbReference type="Pfam" id="PF16344"/>
    </source>
</evidence>
<proteinExistence type="predicted"/>
<comment type="caution">
    <text evidence="4">The sequence shown here is derived from an EMBL/GenBank/DDBJ whole genome shotgun (WGS) entry which is preliminary data.</text>
</comment>
<dbReference type="RefSeq" id="WP_345243312.1">
    <property type="nucleotide sequence ID" value="NZ_BAABHD010000024.1"/>
</dbReference>
<dbReference type="InterPro" id="IPR012373">
    <property type="entry name" value="Ferrdict_sens_TM"/>
</dbReference>
<dbReference type="PANTHER" id="PTHR30273">
    <property type="entry name" value="PERIPLASMIC SIGNAL SENSOR AND SIGMA FACTOR ACTIVATOR FECR-RELATED"/>
    <property type="match status" value="1"/>
</dbReference>
<dbReference type="Proteomes" id="UP001501175">
    <property type="component" value="Unassembled WGS sequence"/>
</dbReference>
<gene>
    <name evidence="4" type="ORF">GCM10023189_21350</name>
</gene>
<feature type="domain" description="Protein FecR C-terminal" evidence="3">
    <location>
        <begin position="271"/>
        <end position="338"/>
    </location>
</feature>
<evidence type="ECO:0000313" key="5">
    <source>
        <dbReference type="Proteomes" id="UP001501175"/>
    </source>
</evidence>
<keyword evidence="1" id="KW-0812">Transmembrane</keyword>
<reference evidence="5" key="1">
    <citation type="journal article" date="2019" name="Int. J. Syst. Evol. Microbiol.">
        <title>The Global Catalogue of Microorganisms (GCM) 10K type strain sequencing project: providing services to taxonomists for standard genome sequencing and annotation.</title>
        <authorList>
            <consortium name="The Broad Institute Genomics Platform"/>
            <consortium name="The Broad Institute Genome Sequencing Center for Infectious Disease"/>
            <person name="Wu L."/>
            <person name="Ma J."/>
        </authorList>
    </citation>
    <scope>NUCLEOTIDE SEQUENCE [LARGE SCALE GENOMIC DNA]</scope>
    <source>
        <strain evidence="5">JCM 17927</strain>
    </source>
</reference>
<dbReference type="InterPro" id="IPR032508">
    <property type="entry name" value="FecR_C"/>
</dbReference>
<protein>
    <recommendedName>
        <fullName evidence="6">FecR family protein</fullName>
    </recommendedName>
</protein>
<dbReference type="EMBL" id="BAABHD010000024">
    <property type="protein sequence ID" value="GAA4454628.1"/>
    <property type="molecule type" value="Genomic_DNA"/>
</dbReference>
<feature type="domain" description="FecR protein" evidence="2">
    <location>
        <begin position="120"/>
        <end position="212"/>
    </location>
</feature>
<dbReference type="Pfam" id="PF16344">
    <property type="entry name" value="FecR_C"/>
    <property type="match status" value="1"/>
</dbReference>
<dbReference type="Gene3D" id="2.60.120.1440">
    <property type="match status" value="1"/>
</dbReference>
<accession>A0ABP8MUM3</accession>
<dbReference type="Gene3D" id="3.55.50.30">
    <property type="match status" value="1"/>
</dbReference>
<keyword evidence="1" id="KW-1133">Transmembrane helix</keyword>
<dbReference type="InterPro" id="IPR006860">
    <property type="entry name" value="FecR"/>
</dbReference>
<name>A0ABP8MUM3_9BACT</name>
<dbReference type="Pfam" id="PF04773">
    <property type="entry name" value="FecR"/>
    <property type="match status" value="1"/>
</dbReference>
<evidence type="ECO:0008006" key="6">
    <source>
        <dbReference type="Google" id="ProtNLM"/>
    </source>
</evidence>
<evidence type="ECO:0000256" key="1">
    <source>
        <dbReference type="SAM" id="Phobius"/>
    </source>
</evidence>
<dbReference type="PIRSF" id="PIRSF018266">
    <property type="entry name" value="FecR"/>
    <property type="match status" value="1"/>
</dbReference>
<dbReference type="PANTHER" id="PTHR30273:SF2">
    <property type="entry name" value="PROTEIN FECR"/>
    <property type="match status" value="1"/>
</dbReference>
<evidence type="ECO:0000313" key="4">
    <source>
        <dbReference type="EMBL" id="GAA4454628.1"/>
    </source>
</evidence>
<keyword evidence="5" id="KW-1185">Reference proteome</keyword>
<evidence type="ECO:0000259" key="2">
    <source>
        <dbReference type="Pfam" id="PF04773"/>
    </source>
</evidence>
<sequence length="344" mass="38054">MDSRKYEELLARYLRGECTDDERALLDQWFDSLDADVPLPASEEEKERLLSSNWEALAARTTRPAPVHHSRRNWLRPVAAAALVVLALSLSWYFLLTPARPSLSHTKSSPADHPAVIERVNTAAGPLRLVLRDSSVVTLQPGGVLRYVAEFALDKREVTLVGEAFFEVQKDPKRPFLVYANDLVTKVLGTSFYVQASPAEKNVTVTVRTGKVSVYSPKLATTTKTDSDPETIGVVLTPNQQVTYLGEELRFVKTLVQKPALLVPSGEQSVFTFQNAPVARIFAALEKMYGVDIVYDEELMSNCFITTSLESEDLYDTLTILCRLLGAGYKVIDAQVVITGTGCP</sequence>
<keyword evidence="1" id="KW-0472">Membrane</keyword>
<organism evidence="4 5">
    <name type="scientific">Nibrella saemangeumensis</name>
    <dbReference type="NCBI Taxonomy" id="1084526"/>
    <lineage>
        <taxon>Bacteria</taxon>
        <taxon>Pseudomonadati</taxon>
        <taxon>Bacteroidota</taxon>
        <taxon>Cytophagia</taxon>
        <taxon>Cytophagales</taxon>
        <taxon>Spirosomataceae</taxon>
        <taxon>Nibrella</taxon>
    </lineage>
</organism>